<dbReference type="InterPro" id="IPR037066">
    <property type="entry name" value="Plug_dom_sf"/>
</dbReference>
<evidence type="ECO:0000256" key="10">
    <source>
        <dbReference type="ARBA" id="ARBA00023237"/>
    </source>
</evidence>
<keyword evidence="7 12" id="KW-0798">TonB box</keyword>
<keyword evidence="9 16" id="KW-0675">Receptor</keyword>
<name>A0A7X2LUP1_9BURK</name>
<organism evidence="16 17">
    <name type="scientific">Pseudoduganella rivuli</name>
    <dbReference type="NCBI Taxonomy" id="2666085"/>
    <lineage>
        <taxon>Bacteria</taxon>
        <taxon>Pseudomonadati</taxon>
        <taxon>Pseudomonadota</taxon>
        <taxon>Betaproteobacteria</taxon>
        <taxon>Burkholderiales</taxon>
        <taxon>Oxalobacteraceae</taxon>
        <taxon>Telluria group</taxon>
        <taxon>Pseudoduganella</taxon>
    </lineage>
</organism>
<keyword evidence="4 11" id="KW-1134">Transmembrane beta strand</keyword>
<feature type="signal peptide" evidence="13">
    <location>
        <begin position="1"/>
        <end position="26"/>
    </location>
</feature>
<sequence>MAAQNLIVKRTAYLMLCLLAPQLACALEAEQNNEYFQMSLEELSGFRVTSVSKKEERLADAAASVYVITADAIRRSAAHSLPEILRLAPNLLVARISAQQYAITARGFNSSTANKLLVMIDGRTVYTPLYSGVFWDAQTTMLPDIDRIEVISGPGGTIWGTNAVNGVINIITKNTGKTTGVLVQATASGDVSGVAVRQGGQMGDGHYRVYAGGDRWQHDQRINGVPLSDSWRRQQAGFRTDWRGAHGDVSLMGDLYRGTENLGGPVETALSGANLLLHWERPLENGARFSMQTYLDYTGRDIPRTYGESLTTADGEVRYTVSRGGTETVIGAGYRLARDNVRNSPLLSFLPARRVMHWANLFAQQQRELAPGWRLIGGIRAESNDHTGVEWLPSVKLAWNPGERHTLWAGLARVVRAPSRLDTDLYSPAKPPYFYAGGANFQSELANKVEIGWRATPQPSLTWSATLFHSRDHRLRSVRATAAGNVLDNQIAARSTGLEAWGSWQPVAGWTLDAGALVQHQQWQGPVAAAPPGNDPRRQFSAASRWNIGAAWEADVAVRHVGALATPAVPAYTAVDLRLGWRVSPTMELRLSGTDLFHKGHVEFRSSATTVPIRIERTVALTLTVNLP</sequence>
<dbReference type="AlphaFoldDB" id="A0A7X2LUP1"/>
<dbReference type="Gene3D" id="2.170.130.10">
    <property type="entry name" value="TonB-dependent receptor, plug domain"/>
    <property type="match status" value="1"/>
</dbReference>
<comment type="caution">
    <text evidence="16">The sequence shown here is derived from an EMBL/GenBank/DDBJ whole genome shotgun (WGS) entry which is preliminary data.</text>
</comment>
<dbReference type="Proteomes" id="UP000446768">
    <property type="component" value="Unassembled WGS sequence"/>
</dbReference>
<evidence type="ECO:0000256" key="7">
    <source>
        <dbReference type="ARBA" id="ARBA00023077"/>
    </source>
</evidence>
<keyword evidence="5 11" id="KW-0812">Transmembrane</keyword>
<protein>
    <submittedName>
        <fullName evidence="16">TonB-dependent receptor plug domain-containing protein</fullName>
    </submittedName>
</protein>
<evidence type="ECO:0000259" key="14">
    <source>
        <dbReference type="Pfam" id="PF00593"/>
    </source>
</evidence>
<comment type="similarity">
    <text evidence="2 11 12">Belongs to the TonB-dependent receptor family.</text>
</comment>
<evidence type="ECO:0000256" key="1">
    <source>
        <dbReference type="ARBA" id="ARBA00004571"/>
    </source>
</evidence>
<dbReference type="InterPro" id="IPR039426">
    <property type="entry name" value="TonB-dep_rcpt-like"/>
</dbReference>
<evidence type="ECO:0000256" key="9">
    <source>
        <dbReference type="ARBA" id="ARBA00023170"/>
    </source>
</evidence>
<keyword evidence="10 11" id="KW-0998">Cell outer membrane</keyword>
<evidence type="ECO:0000256" key="4">
    <source>
        <dbReference type="ARBA" id="ARBA00022452"/>
    </source>
</evidence>
<dbReference type="Gene3D" id="2.40.170.20">
    <property type="entry name" value="TonB-dependent receptor, beta-barrel domain"/>
    <property type="match status" value="1"/>
</dbReference>
<evidence type="ECO:0000256" key="2">
    <source>
        <dbReference type="ARBA" id="ARBA00009810"/>
    </source>
</evidence>
<keyword evidence="6 13" id="KW-0732">Signal</keyword>
<dbReference type="PANTHER" id="PTHR30069:SF29">
    <property type="entry name" value="HEMOGLOBIN AND HEMOGLOBIN-HAPTOGLOBIN-BINDING PROTEIN 1-RELATED"/>
    <property type="match status" value="1"/>
</dbReference>
<dbReference type="GO" id="GO:0009279">
    <property type="term" value="C:cell outer membrane"/>
    <property type="evidence" value="ECO:0007669"/>
    <property type="project" value="UniProtKB-SubCell"/>
</dbReference>
<evidence type="ECO:0000313" key="17">
    <source>
        <dbReference type="Proteomes" id="UP000446768"/>
    </source>
</evidence>
<feature type="domain" description="TonB-dependent receptor-like beta-barrel" evidence="14">
    <location>
        <begin position="214"/>
        <end position="593"/>
    </location>
</feature>
<evidence type="ECO:0000256" key="12">
    <source>
        <dbReference type="RuleBase" id="RU003357"/>
    </source>
</evidence>
<evidence type="ECO:0000256" key="5">
    <source>
        <dbReference type="ARBA" id="ARBA00022692"/>
    </source>
</evidence>
<accession>A0A7X2LUP1</accession>
<evidence type="ECO:0000256" key="13">
    <source>
        <dbReference type="SAM" id="SignalP"/>
    </source>
</evidence>
<evidence type="ECO:0000256" key="6">
    <source>
        <dbReference type="ARBA" id="ARBA00022729"/>
    </source>
</evidence>
<dbReference type="Pfam" id="PF00593">
    <property type="entry name" value="TonB_dep_Rec_b-barrel"/>
    <property type="match status" value="1"/>
</dbReference>
<dbReference type="Pfam" id="PF07715">
    <property type="entry name" value="Plug"/>
    <property type="match status" value="1"/>
</dbReference>
<reference evidence="16 17" key="1">
    <citation type="submission" date="2019-11" db="EMBL/GenBank/DDBJ databases">
        <title>Novel species isolated from a subtropical stream in China.</title>
        <authorList>
            <person name="Lu H."/>
        </authorList>
    </citation>
    <scope>NUCLEOTIDE SEQUENCE [LARGE SCALE GENOMIC DNA]</scope>
    <source>
        <strain evidence="16 17">FT92W</strain>
    </source>
</reference>
<dbReference type="GO" id="GO:0015344">
    <property type="term" value="F:siderophore uptake transmembrane transporter activity"/>
    <property type="evidence" value="ECO:0007669"/>
    <property type="project" value="TreeGrafter"/>
</dbReference>
<dbReference type="PANTHER" id="PTHR30069">
    <property type="entry name" value="TONB-DEPENDENT OUTER MEMBRANE RECEPTOR"/>
    <property type="match status" value="1"/>
</dbReference>
<feature type="domain" description="TonB-dependent receptor plug" evidence="15">
    <location>
        <begin position="58"/>
        <end position="167"/>
    </location>
</feature>
<dbReference type="InterPro" id="IPR036942">
    <property type="entry name" value="Beta-barrel_TonB_sf"/>
</dbReference>
<comment type="subcellular location">
    <subcellularLocation>
        <location evidence="1 11">Cell outer membrane</location>
        <topology evidence="1 11">Multi-pass membrane protein</topology>
    </subcellularLocation>
</comment>
<proteinExistence type="inferred from homology"/>
<evidence type="ECO:0000256" key="3">
    <source>
        <dbReference type="ARBA" id="ARBA00022448"/>
    </source>
</evidence>
<dbReference type="RefSeq" id="WP_154375341.1">
    <property type="nucleotide sequence ID" value="NZ_WKJJ01000009.1"/>
</dbReference>
<gene>
    <name evidence="16" type="ORF">GJ700_15400</name>
</gene>
<dbReference type="InterPro" id="IPR000531">
    <property type="entry name" value="Beta-barrel_TonB"/>
</dbReference>
<evidence type="ECO:0000313" key="16">
    <source>
        <dbReference type="EMBL" id="MRV73094.1"/>
    </source>
</evidence>
<keyword evidence="3 11" id="KW-0813">Transport</keyword>
<dbReference type="PROSITE" id="PS52016">
    <property type="entry name" value="TONB_DEPENDENT_REC_3"/>
    <property type="match status" value="1"/>
</dbReference>
<feature type="chain" id="PRO_5031167302" evidence="13">
    <location>
        <begin position="27"/>
        <end position="628"/>
    </location>
</feature>
<dbReference type="SUPFAM" id="SSF56935">
    <property type="entry name" value="Porins"/>
    <property type="match status" value="1"/>
</dbReference>
<evidence type="ECO:0000256" key="8">
    <source>
        <dbReference type="ARBA" id="ARBA00023136"/>
    </source>
</evidence>
<keyword evidence="17" id="KW-1185">Reference proteome</keyword>
<evidence type="ECO:0000256" key="11">
    <source>
        <dbReference type="PROSITE-ProRule" id="PRU01360"/>
    </source>
</evidence>
<evidence type="ECO:0000259" key="15">
    <source>
        <dbReference type="Pfam" id="PF07715"/>
    </source>
</evidence>
<dbReference type="InterPro" id="IPR012910">
    <property type="entry name" value="Plug_dom"/>
</dbReference>
<dbReference type="EMBL" id="WKJJ01000009">
    <property type="protein sequence ID" value="MRV73094.1"/>
    <property type="molecule type" value="Genomic_DNA"/>
</dbReference>
<dbReference type="GO" id="GO:0044718">
    <property type="term" value="P:siderophore transmembrane transport"/>
    <property type="evidence" value="ECO:0007669"/>
    <property type="project" value="TreeGrafter"/>
</dbReference>
<keyword evidence="8 11" id="KW-0472">Membrane</keyword>